<name>A0A0F9H1J3_9ZZZZ</name>
<dbReference type="EMBL" id="LAZR01016349">
    <property type="protein sequence ID" value="KKM04894.1"/>
    <property type="molecule type" value="Genomic_DNA"/>
</dbReference>
<accession>A0A0F9H1J3</accession>
<sequence>MSLPGNQISISVVPRTRAVVSLKDINIAYIIGKSKYTYSQVVKFIQTIMNEALELTIEETKEWIYEFVPLRSGDLQDNLIEFLEKSKPVVEEITGVPVDVQEVINRRYAVSGVRFSDLYPLDSLQRKVLYELDMYKAWAGVTTPLYPSSWQEEDRAVMNYYRDVEAMYDDARVSGLTDEQGNLVSPSVQTLNAQMVSREIGPEQWVSMRGDLISKISTAASEIGKRIYPDVPKTIEEREVRYAERNIPAPTFTPDQELLYKYYELKPEYKWDWEAGRFTFDFDTYYAMIDVIISGLKGPWREQFVERIQYEWTPMERLYWDTSREYLRPYRLVRNAVMMDYDDEQKRVIRRYEVAHGTERKELLEVIDPRTGNKLISQFNADLRGKRKNLRMVSPTLDAWLNFWGKTDKLLTPEAESIYTKLQKDFMTPEMIK</sequence>
<proteinExistence type="predicted"/>
<organism evidence="1">
    <name type="scientific">marine sediment metagenome</name>
    <dbReference type="NCBI Taxonomy" id="412755"/>
    <lineage>
        <taxon>unclassified sequences</taxon>
        <taxon>metagenomes</taxon>
        <taxon>ecological metagenomes</taxon>
    </lineage>
</organism>
<gene>
    <name evidence="1" type="ORF">LCGC14_1759620</name>
</gene>
<protein>
    <submittedName>
        <fullName evidence="1">Uncharacterized protein</fullName>
    </submittedName>
</protein>
<dbReference type="AlphaFoldDB" id="A0A0F9H1J3"/>
<reference evidence="1" key="1">
    <citation type="journal article" date="2015" name="Nature">
        <title>Complex archaea that bridge the gap between prokaryotes and eukaryotes.</title>
        <authorList>
            <person name="Spang A."/>
            <person name="Saw J.H."/>
            <person name="Jorgensen S.L."/>
            <person name="Zaremba-Niedzwiedzka K."/>
            <person name="Martijn J."/>
            <person name="Lind A.E."/>
            <person name="van Eijk R."/>
            <person name="Schleper C."/>
            <person name="Guy L."/>
            <person name="Ettema T.J."/>
        </authorList>
    </citation>
    <scope>NUCLEOTIDE SEQUENCE</scope>
</reference>
<evidence type="ECO:0000313" key="1">
    <source>
        <dbReference type="EMBL" id="KKM04894.1"/>
    </source>
</evidence>
<comment type="caution">
    <text evidence="1">The sequence shown here is derived from an EMBL/GenBank/DDBJ whole genome shotgun (WGS) entry which is preliminary data.</text>
</comment>